<accession>A0A1U8Q930</accession>
<dbReference type="STRING" id="4432.A0A1U8Q930"/>
<dbReference type="PANTHER" id="PTHR10578">
    <property type="entry name" value="S -2-HYDROXY-ACID OXIDASE-RELATED"/>
    <property type="match status" value="1"/>
</dbReference>
<dbReference type="InParanoid" id="A0A1U8Q930"/>
<dbReference type="PANTHER" id="PTHR10578:SF67">
    <property type="entry name" value="PEROXISOMAL (S)-2-HYDROXYACID OXIDASE GLO3"/>
    <property type="match status" value="1"/>
</dbReference>
<evidence type="ECO:0000313" key="9">
    <source>
        <dbReference type="Proteomes" id="UP000189703"/>
    </source>
</evidence>
<name>A0A1U8Q930_NELNU</name>
<dbReference type="KEGG" id="nnu:104608127"/>
<dbReference type="InterPro" id="IPR037396">
    <property type="entry name" value="FMN_HAD"/>
</dbReference>
<dbReference type="SUPFAM" id="SSF51395">
    <property type="entry name" value="FMN-linked oxidoreductases"/>
    <property type="match status" value="1"/>
</dbReference>
<keyword evidence="4" id="KW-0560">Oxidoreductase</keyword>
<evidence type="ECO:0000256" key="3">
    <source>
        <dbReference type="ARBA" id="ARBA00013087"/>
    </source>
</evidence>
<evidence type="ECO:0000256" key="2">
    <source>
        <dbReference type="ARBA" id="ARBA00004275"/>
    </source>
</evidence>
<sequence length="222" mass="23690">MISQLSDVTSPSNPSGNSASSAFVHSGIRASANHATTSGDDNDEITNLKGLLQSEFKVKDLGKLQSAQPLQDIGWLKSVTNLPILIKGVITAEDAIKAVEVGVDGIIVSNHGARQLDYVPATIFALEEVVKSVGNKVPVLFDGGIRRGTDVFKAIALGAQAVLVGRPVLYGLAVKGEHGIRRVIEMLRDELELTMALSGCCSTKEITRSHIQTQHERLKSLL</sequence>
<dbReference type="AlphaFoldDB" id="A0A1U8Q930"/>
<feature type="domain" description="FMN hydroxy acid dehydrogenase" evidence="8">
    <location>
        <begin position="1"/>
        <end position="216"/>
    </location>
</feature>
<protein>
    <recommendedName>
        <fullName evidence="3">(S)-2-hydroxy-acid oxidase</fullName>
        <ecNumber evidence="3">1.1.3.15</ecNumber>
    </recommendedName>
</protein>
<proteinExistence type="inferred from homology"/>
<organism evidence="9 10">
    <name type="scientific">Nelumbo nucifera</name>
    <name type="common">Sacred lotus</name>
    <dbReference type="NCBI Taxonomy" id="4432"/>
    <lineage>
        <taxon>Eukaryota</taxon>
        <taxon>Viridiplantae</taxon>
        <taxon>Streptophyta</taxon>
        <taxon>Embryophyta</taxon>
        <taxon>Tracheophyta</taxon>
        <taxon>Spermatophyta</taxon>
        <taxon>Magnoliopsida</taxon>
        <taxon>Proteales</taxon>
        <taxon>Nelumbonaceae</taxon>
        <taxon>Nelumbo</taxon>
    </lineage>
</organism>
<dbReference type="CDD" id="cd02809">
    <property type="entry name" value="alpha_hydroxyacid_oxid_FMN"/>
    <property type="match status" value="1"/>
</dbReference>
<evidence type="ECO:0000313" key="10">
    <source>
        <dbReference type="RefSeq" id="XP_019055102.1"/>
    </source>
</evidence>
<evidence type="ECO:0000256" key="7">
    <source>
        <dbReference type="SAM" id="MobiDB-lite"/>
    </source>
</evidence>
<dbReference type="Pfam" id="PF01070">
    <property type="entry name" value="FMN_dh"/>
    <property type="match status" value="1"/>
</dbReference>
<dbReference type="GO" id="GO:0010181">
    <property type="term" value="F:FMN binding"/>
    <property type="evidence" value="ECO:0007669"/>
    <property type="project" value="InterPro"/>
</dbReference>
<comment type="subcellular location">
    <subcellularLocation>
        <location evidence="2">Peroxisome</location>
    </subcellularLocation>
</comment>
<comment type="cofactor">
    <cofactor evidence="1">
        <name>FMN</name>
        <dbReference type="ChEBI" id="CHEBI:58210"/>
    </cofactor>
</comment>
<evidence type="ECO:0000256" key="6">
    <source>
        <dbReference type="ARBA" id="ARBA00024042"/>
    </source>
</evidence>
<gene>
    <name evidence="10" type="primary">LOC104608127</name>
</gene>
<evidence type="ECO:0000259" key="8">
    <source>
        <dbReference type="PROSITE" id="PS51349"/>
    </source>
</evidence>
<dbReference type="InterPro" id="IPR013785">
    <property type="entry name" value="Aldolase_TIM"/>
</dbReference>
<dbReference type="Gene3D" id="3.20.20.70">
    <property type="entry name" value="Aldolase class I"/>
    <property type="match status" value="1"/>
</dbReference>
<comment type="similarity">
    <text evidence="6">Belongs to the FMN-dependent alpha-hydroxy acid dehydrogenase family.</text>
</comment>
<keyword evidence="9" id="KW-1185">Reference proteome</keyword>
<evidence type="ECO:0000256" key="1">
    <source>
        <dbReference type="ARBA" id="ARBA00001917"/>
    </source>
</evidence>
<feature type="compositionally biased region" description="Low complexity" evidence="7">
    <location>
        <begin position="10"/>
        <end position="21"/>
    </location>
</feature>
<dbReference type="GO" id="GO:0005777">
    <property type="term" value="C:peroxisome"/>
    <property type="evidence" value="ECO:0007669"/>
    <property type="project" value="UniProtKB-SubCell"/>
</dbReference>
<dbReference type="EC" id="1.1.3.15" evidence="3"/>
<dbReference type="InterPro" id="IPR012133">
    <property type="entry name" value="Alpha-hydoxy_acid_DH_FMN"/>
</dbReference>
<dbReference type="GO" id="GO:0003973">
    <property type="term" value="F:(S)-2-hydroxy-acid oxidase activity"/>
    <property type="evidence" value="ECO:0007669"/>
    <property type="project" value="UniProtKB-EC"/>
</dbReference>
<dbReference type="InterPro" id="IPR008259">
    <property type="entry name" value="FMN_hydac_DH_AS"/>
</dbReference>
<evidence type="ECO:0000256" key="5">
    <source>
        <dbReference type="ARBA" id="ARBA00023140"/>
    </source>
</evidence>
<feature type="region of interest" description="Disordered" evidence="7">
    <location>
        <begin position="1"/>
        <end position="21"/>
    </location>
</feature>
<reference evidence="10" key="1">
    <citation type="submission" date="2025-08" db="UniProtKB">
        <authorList>
            <consortium name="RefSeq"/>
        </authorList>
    </citation>
    <scope>IDENTIFICATION</scope>
</reference>
<evidence type="ECO:0000256" key="4">
    <source>
        <dbReference type="ARBA" id="ARBA00023002"/>
    </source>
</evidence>
<dbReference type="InterPro" id="IPR000262">
    <property type="entry name" value="FMN-dep_DH"/>
</dbReference>
<dbReference type="RefSeq" id="XP_019055102.1">
    <property type="nucleotide sequence ID" value="XM_019199557.1"/>
</dbReference>
<dbReference type="Proteomes" id="UP000189703">
    <property type="component" value="Unplaced"/>
</dbReference>
<dbReference type="PROSITE" id="PS00557">
    <property type="entry name" value="FMN_HYDROXY_ACID_DH_1"/>
    <property type="match status" value="1"/>
</dbReference>
<keyword evidence="5" id="KW-0576">Peroxisome</keyword>
<dbReference type="GeneID" id="104608127"/>
<dbReference type="PROSITE" id="PS51349">
    <property type="entry name" value="FMN_HYDROXY_ACID_DH_2"/>
    <property type="match status" value="1"/>
</dbReference>
<dbReference type="OrthoDB" id="25826at2759"/>